<evidence type="ECO:0000256" key="7">
    <source>
        <dbReference type="ARBA" id="ARBA00023235"/>
    </source>
</evidence>
<evidence type="ECO:0000313" key="11">
    <source>
        <dbReference type="EMBL" id="KGJ82873.1"/>
    </source>
</evidence>
<dbReference type="eggNOG" id="ENOG503334T">
    <property type="taxonomic scope" value="Bacteria"/>
</dbReference>
<reference evidence="11 13" key="1">
    <citation type="submission" date="2014-08" db="EMBL/GenBank/DDBJ databases">
        <authorList>
            <person name="Sisinthy S."/>
        </authorList>
    </citation>
    <scope>NUCLEOTIDE SEQUENCE [LARGE SCALE GENOMIC DNA]</scope>
    <source>
        <strain evidence="11 13">RuG17</strain>
    </source>
</reference>
<accession>A0A099JZQ5</accession>
<dbReference type="OrthoDB" id="4411839at2"/>
<keyword evidence="9" id="KW-0732">Signal</keyword>
<dbReference type="Proteomes" id="UP000029864">
    <property type="component" value="Unassembled WGS sequence"/>
</dbReference>
<evidence type="ECO:0000313" key="14">
    <source>
        <dbReference type="Proteomes" id="UP000561726"/>
    </source>
</evidence>
<keyword evidence="3 8" id="KW-0812">Transmembrane</keyword>
<sequence>MNYLLLNACFLLVAAAVAAVAATRGRLTRRYTAACGIALGLVLALTAVFDNLMITAGLFSYDPAHLVGLLIGSAPIEDFAYPVAAAVLLPSVWVLLSDTEGGARAES</sequence>
<keyword evidence="7" id="KW-0413">Isomerase</keyword>
<keyword evidence="4" id="KW-0125">Carotenoid biosynthesis</keyword>
<dbReference type="EMBL" id="JPXF01000001">
    <property type="protein sequence ID" value="KGJ82873.1"/>
    <property type="molecule type" value="Genomic_DNA"/>
</dbReference>
<keyword evidence="5 8" id="KW-1133">Transmembrane helix</keyword>
<dbReference type="NCBIfam" id="TIGR03462">
    <property type="entry name" value="CarR_dom_SF"/>
    <property type="match status" value="1"/>
</dbReference>
<evidence type="ECO:0000256" key="8">
    <source>
        <dbReference type="SAM" id="Phobius"/>
    </source>
</evidence>
<evidence type="ECO:0000313" key="12">
    <source>
        <dbReference type="EMBL" id="MBB5640845.1"/>
    </source>
</evidence>
<dbReference type="STRING" id="1001240.GY21_00595"/>
<evidence type="ECO:0000256" key="5">
    <source>
        <dbReference type="ARBA" id="ARBA00022989"/>
    </source>
</evidence>
<dbReference type="RefSeq" id="WP_035834482.1">
    <property type="nucleotide sequence ID" value="NZ_JACHBQ010000001.1"/>
</dbReference>
<comment type="subcellular location">
    <subcellularLocation>
        <location evidence="1">Membrane</location>
        <topology evidence="1">Multi-pass membrane protein</topology>
    </subcellularLocation>
</comment>
<evidence type="ECO:0000313" key="13">
    <source>
        <dbReference type="Proteomes" id="UP000029864"/>
    </source>
</evidence>
<evidence type="ECO:0000259" key="10">
    <source>
        <dbReference type="Pfam" id="PF18916"/>
    </source>
</evidence>
<dbReference type="GO" id="GO:0045436">
    <property type="term" value="F:lycopene beta cyclase activity"/>
    <property type="evidence" value="ECO:0007669"/>
    <property type="project" value="UniProtKB-ARBA"/>
</dbReference>
<keyword evidence="13" id="KW-1185">Reference proteome</keyword>
<evidence type="ECO:0000256" key="9">
    <source>
        <dbReference type="SAM" id="SignalP"/>
    </source>
</evidence>
<protein>
    <submittedName>
        <fullName evidence="12">Lycopene cyclase domain-containing protein</fullName>
    </submittedName>
</protein>
<dbReference type="Pfam" id="PF18916">
    <property type="entry name" value="Lycopene_cyc"/>
    <property type="match status" value="1"/>
</dbReference>
<evidence type="ECO:0000256" key="4">
    <source>
        <dbReference type="ARBA" id="ARBA00022746"/>
    </source>
</evidence>
<name>A0A099JZQ5_9MICO</name>
<dbReference type="GO" id="GO:0016872">
    <property type="term" value="F:intramolecular lyase activity"/>
    <property type="evidence" value="ECO:0007669"/>
    <property type="project" value="InterPro"/>
</dbReference>
<evidence type="ECO:0000256" key="2">
    <source>
        <dbReference type="ARBA" id="ARBA00004829"/>
    </source>
</evidence>
<comment type="pathway">
    <text evidence="2">Carotenoid biosynthesis.</text>
</comment>
<dbReference type="AlphaFoldDB" id="A0A099JZQ5"/>
<feature type="chain" id="PRO_5033216067" evidence="9">
    <location>
        <begin position="22"/>
        <end position="107"/>
    </location>
</feature>
<evidence type="ECO:0000256" key="6">
    <source>
        <dbReference type="ARBA" id="ARBA00023136"/>
    </source>
</evidence>
<feature type="signal peptide" evidence="9">
    <location>
        <begin position="1"/>
        <end position="21"/>
    </location>
</feature>
<dbReference type="Proteomes" id="UP000561726">
    <property type="component" value="Unassembled WGS sequence"/>
</dbReference>
<evidence type="ECO:0000256" key="1">
    <source>
        <dbReference type="ARBA" id="ARBA00004141"/>
    </source>
</evidence>
<feature type="transmembrane region" description="Helical" evidence="8">
    <location>
        <begin position="31"/>
        <end position="49"/>
    </location>
</feature>
<organism evidence="11 13">
    <name type="scientific">Cryobacterium roopkundense</name>
    <dbReference type="NCBI Taxonomy" id="1001240"/>
    <lineage>
        <taxon>Bacteria</taxon>
        <taxon>Bacillati</taxon>
        <taxon>Actinomycetota</taxon>
        <taxon>Actinomycetes</taxon>
        <taxon>Micrococcales</taxon>
        <taxon>Microbacteriaceae</taxon>
        <taxon>Cryobacterium</taxon>
    </lineage>
</organism>
<keyword evidence="6 8" id="KW-0472">Membrane</keyword>
<comment type="caution">
    <text evidence="11">The sequence shown here is derived from an EMBL/GenBank/DDBJ whole genome shotgun (WGS) entry which is preliminary data.</text>
</comment>
<evidence type="ECO:0000256" key="3">
    <source>
        <dbReference type="ARBA" id="ARBA00022692"/>
    </source>
</evidence>
<reference evidence="12 14" key="2">
    <citation type="submission" date="2020-08" db="EMBL/GenBank/DDBJ databases">
        <title>Sequencing the genomes of 1000 actinobacteria strains.</title>
        <authorList>
            <person name="Klenk H.-P."/>
        </authorList>
    </citation>
    <scope>NUCLEOTIDE SEQUENCE [LARGE SCALE GENOMIC DNA]</scope>
    <source>
        <strain evidence="12 14">DSM 21065</strain>
    </source>
</reference>
<dbReference type="GO" id="GO:0016020">
    <property type="term" value="C:membrane"/>
    <property type="evidence" value="ECO:0007669"/>
    <property type="project" value="UniProtKB-SubCell"/>
</dbReference>
<gene>
    <name evidence="12" type="ORF">BJ997_001393</name>
    <name evidence="11" type="ORF">GY21_00595</name>
</gene>
<dbReference type="EMBL" id="JACHBQ010000001">
    <property type="protein sequence ID" value="MBB5640845.1"/>
    <property type="molecule type" value="Genomic_DNA"/>
</dbReference>
<proteinExistence type="predicted"/>
<dbReference type="InterPro" id="IPR017825">
    <property type="entry name" value="Lycopene_cyclase_dom"/>
</dbReference>
<feature type="domain" description="Lycopene cyclase" evidence="10">
    <location>
        <begin position="3"/>
        <end position="87"/>
    </location>
</feature>
<dbReference type="GO" id="GO:0016117">
    <property type="term" value="P:carotenoid biosynthetic process"/>
    <property type="evidence" value="ECO:0007669"/>
    <property type="project" value="UniProtKB-KW"/>
</dbReference>